<dbReference type="GeneID" id="94847508"/>
<feature type="domain" description="RRM" evidence="3">
    <location>
        <begin position="196"/>
        <end position="273"/>
    </location>
</feature>
<dbReference type="OrthoDB" id="10265654at2759"/>
<gene>
    <name evidence="4" type="ORF">TRFO_39724</name>
</gene>
<dbReference type="InterPro" id="IPR000504">
    <property type="entry name" value="RRM_dom"/>
</dbReference>
<name>A0A1J4J5Y5_9EUKA</name>
<dbReference type="PROSITE" id="PS50102">
    <property type="entry name" value="RRM"/>
    <property type="match status" value="2"/>
</dbReference>
<dbReference type="SMART" id="SM00360">
    <property type="entry name" value="RRM"/>
    <property type="match status" value="2"/>
</dbReference>
<evidence type="ECO:0000313" key="4">
    <source>
        <dbReference type="EMBL" id="OHS94073.1"/>
    </source>
</evidence>
<proteinExistence type="predicted"/>
<dbReference type="Pfam" id="PF00076">
    <property type="entry name" value="RRM_1"/>
    <property type="match status" value="2"/>
</dbReference>
<keyword evidence="5" id="KW-1185">Reference proteome</keyword>
<dbReference type="RefSeq" id="XP_068347210.1">
    <property type="nucleotide sequence ID" value="XM_068512804.1"/>
</dbReference>
<accession>A0A1J4J5Y5</accession>
<evidence type="ECO:0000259" key="3">
    <source>
        <dbReference type="PROSITE" id="PS50102"/>
    </source>
</evidence>
<reference evidence="4" key="1">
    <citation type="submission" date="2016-10" db="EMBL/GenBank/DDBJ databases">
        <authorList>
            <person name="Benchimol M."/>
            <person name="Almeida L.G."/>
            <person name="Vasconcelos A.T."/>
            <person name="Perreira-Neves A."/>
            <person name="Rosa I.A."/>
            <person name="Tasca T."/>
            <person name="Bogo M.R."/>
            <person name="de Souza W."/>
        </authorList>
    </citation>
    <scope>NUCLEOTIDE SEQUENCE [LARGE SCALE GENOMIC DNA]</scope>
    <source>
        <strain evidence="4">K</strain>
    </source>
</reference>
<keyword evidence="1 2" id="KW-0694">RNA-binding</keyword>
<dbReference type="InterPro" id="IPR012677">
    <property type="entry name" value="Nucleotide-bd_a/b_plait_sf"/>
</dbReference>
<dbReference type="GO" id="GO:0003723">
    <property type="term" value="F:RNA binding"/>
    <property type="evidence" value="ECO:0007669"/>
    <property type="project" value="UniProtKB-UniRule"/>
</dbReference>
<evidence type="ECO:0000256" key="1">
    <source>
        <dbReference type="ARBA" id="ARBA00022884"/>
    </source>
</evidence>
<dbReference type="EMBL" id="MLAK01001350">
    <property type="protein sequence ID" value="OHS94073.1"/>
    <property type="molecule type" value="Genomic_DNA"/>
</dbReference>
<sequence>MIENKLYIHNENDSDNSNWDAMLETPPLSAYDSCQNLNMYYYDNYNFQDSFIPYPAESLSYQPTQMPTSLFDYNTSPKSIIPPSQGTYAICPTEFAVDQIKFEQIYNEIPSRSLQIANIPSNATKDDFNFIFSFFGDVQTADYSQIERGIATVQFYDMESAQKMRLSEIFVRSKRINLIFRPEEIVKDAKHPNNNGTIVLFHLPRNTDDKTLTDLFSQFGKIRQVRHTPYKESQRFIEFYDIRGAEKALEQLNGTLLDRRNPRSKIAIEFSLPGGFKKNVQKFYRSALPTIVRNNNKATRFA</sequence>
<dbReference type="Proteomes" id="UP000179807">
    <property type="component" value="Unassembled WGS sequence"/>
</dbReference>
<protein>
    <recommendedName>
        <fullName evidence="3">RRM domain-containing protein</fullName>
    </recommendedName>
</protein>
<dbReference type="Gene3D" id="3.30.70.330">
    <property type="match status" value="2"/>
</dbReference>
<evidence type="ECO:0000313" key="5">
    <source>
        <dbReference type="Proteomes" id="UP000179807"/>
    </source>
</evidence>
<dbReference type="AlphaFoldDB" id="A0A1J4J5Y5"/>
<evidence type="ECO:0000256" key="2">
    <source>
        <dbReference type="PROSITE-ProRule" id="PRU00176"/>
    </source>
</evidence>
<dbReference type="CDD" id="cd12276">
    <property type="entry name" value="RRM2_MEI2_EAR1_like"/>
    <property type="match status" value="1"/>
</dbReference>
<comment type="caution">
    <text evidence="4">The sequence shown here is derived from an EMBL/GenBank/DDBJ whole genome shotgun (WGS) entry which is preliminary data.</text>
</comment>
<dbReference type="VEuPathDB" id="TrichDB:TRFO_39724"/>
<dbReference type="InterPro" id="IPR035979">
    <property type="entry name" value="RBD_domain_sf"/>
</dbReference>
<feature type="domain" description="RRM" evidence="3">
    <location>
        <begin position="112"/>
        <end position="183"/>
    </location>
</feature>
<organism evidence="4 5">
    <name type="scientific">Tritrichomonas foetus</name>
    <dbReference type="NCBI Taxonomy" id="1144522"/>
    <lineage>
        <taxon>Eukaryota</taxon>
        <taxon>Metamonada</taxon>
        <taxon>Parabasalia</taxon>
        <taxon>Tritrichomonadida</taxon>
        <taxon>Tritrichomonadidae</taxon>
        <taxon>Tritrichomonas</taxon>
    </lineage>
</organism>
<dbReference type="SUPFAM" id="SSF54928">
    <property type="entry name" value="RNA-binding domain, RBD"/>
    <property type="match status" value="1"/>
</dbReference>
<dbReference type="PANTHER" id="PTHR23189">
    <property type="entry name" value="RNA RECOGNITION MOTIF-CONTAINING"/>
    <property type="match status" value="1"/>
</dbReference>